<organism evidence="1 2">
    <name type="scientific">Nitrosomonas aestuarii</name>
    <dbReference type="NCBI Taxonomy" id="52441"/>
    <lineage>
        <taxon>Bacteria</taxon>
        <taxon>Pseudomonadati</taxon>
        <taxon>Pseudomonadota</taxon>
        <taxon>Betaproteobacteria</taxon>
        <taxon>Nitrosomonadales</taxon>
        <taxon>Nitrosomonadaceae</taxon>
        <taxon>Nitrosomonas</taxon>
    </lineage>
</organism>
<dbReference type="RefSeq" id="WP_090700196.1">
    <property type="nucleotide sequence ID" value="NZ_FOSP01000017.1"/>
</dbReference>
<protein>
    <submittedName>
        <fullName evidence="1">Uncharacterized protein</fullName>
    </submittedName>
</protein>
<dbReference type="AlphaFoldDB" id="A0A1I4CQ82"/>
<dbReference type="Proteomes" id="UP000199533">
    <property type="component" value="Unassembled WGS sequence"/>
</dbReference>
<gene>
    <name evidence="1" type="ORF">SAMN05216302_10176</name>
</gene>
<sequence>MPNISEALNSAIQEAVRREVANLSQQSVASEVEAAGKQLGITQPADNVRYVIYWTAAAPNLTNRQV</sequence>
<name>A0A1I4CQ82_9PROT</name>
<dbReference type="EMBL" id="FOSP01000017">
    <property type="protein sequence ID" value="SFK83412.1"/>
    <property type="molecule type" value="Genomic_DNA"/>
</dbReference>
<keyword evidence="2" id="KW-1185">Reference proteome</keyword>
<accession>A0A1I4CQ82</accession>
<proteinExistence type="predicted"/>
<reference evidence="2" key="1">
    <citation type="submission" date="2016-10" db="EMBL/GenBank/DDBJ databases">
        <authorList>
            <person name="Varghese N."/>
            <person name="Submissions S."/>
        </authorList>
    </citation>
    <scope>NUCLEOTIDE SEQUENCE [LARGE SCALE GENOMIC DNA]</scope>
    <source>
        <strain evidence="2">Nm69</strain>
    </source>
</reference>
<evidence type="ECO:0000313" key="1">
    <source>
        <dbReference type="EMBL" id="SFK83412.1"/>
    </source>
</evidence>
<evidence type="ECO:0000313" key="2">
    <source>
        <dbReference type="Proteomes" id="UP000199533"/>
    </source>
</evidence>